<dbReference type="InterPro" id="IPR044635">
    <property type="entry name" value="UBP14-like"/>
</dbReference>
<evidence type="ECO:0000256" key="4">
    <source>
        <dbReference type="ARBA" id="ARBA00022801"/>
    </source>
</evidence>
<dbReference type="Gene3D" id="3.10.20.90">
    <property type="entry name" value="Phosphatidylinositol 3-kinase Catalytic Subunit, Chain A, domain 1"/>
    <property type="match status" value="1"/>
</dbReference>
<comment type="similarity">
    <text evidence="6">Belongs to the peptidase C19 family.</text>
</comment>
<dbReference type="PROSITE" id="PS00973">
    <property type="entry name" value="USP_2"/>
    <property type="match status" value="1"/>
</dbReference>
<proteinExistence type="inferred from homology"/>
<dbReference type="InterPro" id="IPR038765">
    <property type="entry name" value="Papain-like_cys_pep_sf"/>
</dbReference>
<evidence type="ECO:0000256" key="3">
    <source>
        <dbReference type="ARBA" id="ARBA00022786"/>
    </source>
</evidence>
<keyword evidence="5 6" id="KW-0788">Thiol protease</keyword>
<feature type="compositionally biased region" description="Low complexity" evidence="7">
    <location>
        <begin position="377"/>
        <end position="396"/>
    </location>
</feature>
<dbReference type="PROSITE" id="PS50053">
    <property type="entry name" value="UBIQUITIN_2"/>
    <property type="match status" value="1"/>
</dbReference>
<dbReference type="CDD" id="cd02657">
    <property type="entry name" value="Peptidase_C19A"/>
    <property type="match status" value="1"/>
</dbReference>
<keyword evidence="2 6" id="KW-0645">Protease</keyword>
<sequence>MPTFSVTVKHRGKKYDIDVDPESTGEDFKLQLFSLTAVEPSRQKIILKGLTLKDEVLMKNSGIKPGQSIMMMGTPSDDPAALTRPKEPIKFAEDLEEQGILTLGYPAGIQNLGNTCYLNSTVQLLNAIPELVNSLGPTATPSADAHSQKMYFEFLKMLKSLKSGRETLAPINFLGHFRAVYPQFSERSKTGHGFAQQDAEEAMSQILAFLKRNDSAATGGQKSIIDKYMTGSFKTSITCDEGDDNAELATGSEDFTKLSCHITSSTNHLSDSLKAALTERIEKKSERLGRDAMYTKTMQISRLPRYLTMHFVRFFWKRDTQKKAKIMRKVTFPQELDLVEYCSPELREKLIPVRDKVREVRKDEEDIERSRKRRKTTASTAEPEATRRTAPTTTTDGDTEMGETFKTDAQVDAEKDEALKKAKAELKALLSPELAADEGASQTGIYELRAVVTHQGASADSGHYTAYVKKEAVVDAKTGKKTEDGSWWWFNDDKVSEVGAEKIEGLAGGGETHSALVLLYRSVAPPVDE</sequence>
<evidence type="ECO:0000256" key="6">
    <source>
        <dbReference type="RuleBase" id="RU366025"/>
    </source>
</evidence>
<dbReference type="Proteomes" id="UP000033483">
    <property type="component" value="Unassembled WGS sequence"/>
</dbReference>
<dbReference type="InterPro" id="IPR028889">
    <property type="entry name" value="USP"/>
</dbReference>
<protein>
    <recommendedName>
        <fullName evidence="6">Ubiquitin carboxyl-terminal hydrolase</fullName>
        <ecNumber evidence="6">3.4.19.12</ecNumber>
    </recommendedName>
</protein>
<dbReference type="Gene3D" id="3.90.70.10">
    <property type="entry name" value="Cysteine proteinases"/>
    <property type="match status" value="1"/>
</dbReference>
<dbReference type="InterPro" id="IPR000626">
    <property type="entry name" value="Ubiquitin-like_dom"/>
</dbReference>
<feature type="domain" description="Ubiquitin-like" evidence="8">
    <location>
        <begin position="4"/>
        <end position="72"/>
    </location>
</feature>
<dbReference type="Pfam" id="PF00240">
    <property type="entry name" value="ubiquitin"/>
    <property type="match status" value="1"/>
</dbReference>
<dbReference type="EC" id="3.4.19.12" evidence="6"/>
<dbReference type="PANTHER" id="PTHR43982">
    <property type="entry name" value="UBIQUITIN CARBOXYL-TERMINAL HYDROLASE"/>
    <property type="match status" value="1"/>
</dbReference>
<organism evidence="10 11">
    <name type="scientific">Thielaviopsis punctulata</name>
    <dbReference type="NCBI Taxonomy" id="72032"/>
    <lineage>
        <taxon>Eukaryota</taxon>
        <taxon>Fungi</taxon>
        <taxon>Dikarya</taxon>
        <taxon>Ascomycota</taxon>
        <taxon>Pezizomycotina</taxon>
        <taxon>Sordariomycetes</taxon>
        <taxon>Hypocreomycetidae</taxon>
        <taxon>Microascales</taxon>
        <taxon>Ceratocystidaceae</taxon>
        <taxon>Thielaviopsis</taxon>
    </lineage>
</organism>
<comment type="caution">
    <text evidence="10">The sequence shown here is derived from an EMBL/GenBank/DDBJ whole genome shotgun (WGS) entry which is preliminary data.</text>
</comment>
<dbReference type="InterPro" id="IPR001394">
    <property type="entry name" value="Peptidase_C19_UCH"/>
</dbReference>
<dbReference type="InterPro" id="IPR029071">
    <property type="entry name" value="Ubiquitin-like_domsf"/>
</dbReference>
<keyword evidence="11" id="KW-1185">Reference proteome</keyword>
<dbReference type="SUPFAM" id="SSF54236">
    <property type="entry name" value="Ubiquitin-like"/>
    <property type="match status" value="1"/>
</dbReference>
<evidence type="ECO:0000256" key="2">
    <source>
        <dbReference type="ARBA" id="ARBA00022670"/>
    </source>
</evidence>
<evidence type="ECO:0000313" key="10">
    <source>
        <dbReference type="EMBL" id="KKA29201.1"/>
    </source>
</evidence>
<evidence type="ECO:0000259" key="8">
    <source>
        <dbReference type="PROSITE" id="PS50053"/>
    </source>
</evidence>
<dbReference type="PANTHER" id="PTHR43982:SF1">
    <property type="entry name" value="UBIQUITIN CARBOXYL-TERMINAL HYDROLASE 14"/>
    <property type="match status" value="1"/>
</dbReference>
<dbReference type="PROSITE" id="PS00972">
    <property type="entry name" value="USP_1"/>
    <property type="match status" value="1"/>
</dbReference>
<feature type="domain" description="USP" evidence="9">
    <location>
        <begin position="107"/>
        <end position="523"/>
    </location>
</feature>
<dbReference type="Pfam" id="PF00443">
    <property type="entry name" value="UCH"/>
    <property type="match status" value="1"/>
</dbReference>
<dbReference type="PROSITE" id="PS50235">
    <property type="entry name" value="USP_3"/>
    <property type="match status" value="1"/>
</dbReference>
<dbReference type="EMBL" id="LAEV01000932">
    <property type="protein sequence ID" value="KKA29201.1"/>
    <property type="molecule type" value="Genomic_DNA"/>
</dbReference>
<dbReference type="GO" id="GO:0016579">
    <property type="term" value="P:protein deubiquitination"/>
    <property type="evidence" value="ECO:0007669"/>
    <property type="project" value="InterPro"/>
</dbReference>
<feature type="region of interest" description="Disordered" evidence="7">
    <location>
        <begin position="359"/>
        <end position="412"/>
    </location>
</feature>
<dbReference type="GO" id="GO:0070628">
    <property type="term" value="F:proteasome binding"/>
    <property type="evidence" value="ECO:0007669"/>
    <property type="project" value="TreeGrafter"/>
</dbReference>
<dbReference type="GO" id="GO:0043161">
    <property type="term" value="P:proteasome-mediated ubiquitin-dependent protein catabolic process"/>
    <property type="evidence" value="ECO:0007669"/>
    <property type="project" value="InterPro"/>
</dbReference>
<dbReference type="AlphaFoldDB" id="A0A0F4ZGH0"/>
<evidence type="ECO:0000313" key="11">
    <source>
        <dbReference type="Proteomes" id="UP000033483"/>
    </source>
</evidence>
<evidence type="ECO:0000256" key="7">
    <source>
        <dbReference type="SAM" id="MobiDB-lite"/>
    </source>
</evidence>
<dbReference type="SUPFAM" id="SSF54001">
    <property type="entry name" value="Cysteine proteinases"/>
    <property type="match status" value="1"/>
</dbReference>
<dbReference type="GO" id="GO:0004843">
    <property type="term" value="F:cysteine-type deubiquitinase activity"/>
    <property type="evidence" value="ECO:0007669"/>
    <property type="project" value="UniProtKB-UniRule"/>
</dbReference>
<reference evidence="10 11" key="1">
    <citation type="submission" date="2015-03" db="EMBL/GenBank/DDBJ databases">
        <authorList>
            <person name="Radwan O."/>
            <person name="Al-Naeli F.A."/>
            <person name="Rendon G.A."/>
            <person name="Fields C."/>
        </authorList>
    </citation>
    <scope>NUCLEOTIDE SEQUENCE [LARGE SCALE GENOMIC DNA]</scope>
    <source>
        <strain evidence="10">CR-DP1</strain>
    </source>
</reference>
<dbReference type="InterPro" id="IPR018200">
    <property type="entry name" value="USP_CS"/>
</dbReference>
<evidence type="ECO:0000256" key="1">
    <source>
        <dbReference type="ARBA" id="ARBA00000707"/>
    </source>
</evidence>
<gene>
    <name evidence="10" type="ORF">TD95_000935</name>
</gene>
<evidence type="ECO:0000259" key="9">
    <source>
        <dbReference type="PROSITE" id="PS50235"/>
    </source>
</evidence>
<evidence type="ECO:0000256" key="5">
    <source>
        <dbReference type="ARBA" id="ARBA00022807"/>
    </source>
</evidence>
<dbReference type="CDD" id="cd16104">
    <property type="entry name" value="Ubl_USP14_like"/>
    <property type="match status" value="1"/>
</dbReference>
<dbReference type="SMART" id="SM00213">
    <property type="entry name" value="UBQ"/>
    <property type="match status" value="1"/>
</dbReference>
<accession>A0A0F4ZGH0</accession>
<keyword evidence="3 6" id="KW-0833">Ubl conjugation pathway</keyword>
<name>A0A0F4ZGH0_9PEZI</name>
<dbReference type="OrthoDB" id="333239at2759"/>
<comment type="catalytic activity">
    <reaction evidence="1 6">
        <text>Thiol-dependent hydrolysis of ester, thioester, amide, peptide and isopeptide bonds formed by the C-terminal Gly of ubiquitin (a 76-residue protein attached to proteins as an intracellular targeting signal).</text>
        <dbReference type="EC" id="3.4.19.12"/>
    </reaction>
</comment>
<dbReference type="GO" id="GO:0061136">
    <property type="term" value="P:regulation of proteasomal protein catabolic process"/>
    <property type="evidence" value="ECO:0007669"/>
    <property type="project" value="TreeGrafter"/>
</dbReference>
<keyword evidence="4 6" id="KW-0378">Hydrolase</keyword>